<dbReference type="InterPro" id="IPR037198">
    <property type="entry name" value="MutL_C_sf"/>
</dbReference>
<dbReference type="GO" id="GO:0032300">
    <property type="term" value="C:mismatch repair complex"/>
    <property type="evidence" value="ECO:0007669"/>
    <property type="project" value="InterPro"/>
</dbReference>
<dbReference type="InterPro" id="IPR038973">
    <property type="entry name" value="MutL/Mlh/Pms-like"/>
</dbReference>
<dbReference type="HAMAP" id="MF_00149">
    <property type="entry name" value="DNA_mis_repair"/>
    <property type="match status" value="1"/>
</dbReference>
<dbReference type="STRING" id="1461693.ATO10_07076"/>
<dbReference type="PANTHER" id="PTHR10073:SF12">
    <property type="entry name" value="DNA MISMATCH REPAIR PROTEIN MLH1"/>
    <property type="match status" value="1"/>
</dbReference>
<dbReference type="SUPFAM" id="SSF54211">
    <property type="entry name" value="Ribosomal protein S5 domain 2-like"/>
    <property type="match status" value="1"/>
</dbReference>
<comment type="function">
    <text evidence="5">This protein is involved in the repair of mismatches in DNA. It is required for dam-dependent methyl-directed DNA mismatch repair. May act as a 'molecular matchmaker', a protein that promotes the formation of a stable complex between two or more DNA-binding proteins in an ATP-dependent manner without itself being part of a final effector complex.</text>
</comment>
<dbReference type="RefSeq" id="WP_035249786.1">
    <property type="nucleotide sequence ID" value="NZ_AQQY01000003.1"/>
</dbReference>
<dbReference type="CDD" id="cd16926">
    <property type="entry name" value="HATPase_MutL-MLH-PMS-like"/>
    <property type="match status" value="1"/>
</dbReference>
<keyword evidence="3 5" id="KW-0227">DNA damage</keyword>
<dbReference type="GO" id="GO:0006298">
    <property type="term" value="P:mismatch repair"/>
    <property type="evidence" value="ECO:0007669"/>
    <property type="project" value="UniProtKB-UniRule"/>
</dbReference>
<dbReference type="InterPro" id="IPR042120">
    <property type="entry name" value="MutL_C_dimsub"/>
</dbReference>
<dbReference type="SUPFAM" id="SSF55874">
    <property type="entry name" value="ATPase domain of HSP90 chaperone/DNA topoisomerase II/histidine kinase"/>
    <property type="match status" value="1"/>
</dbReference>
<dbReference type="Gene3D" id="3.30.1370.100">
    <property type="entry name" value="MutL, C-terminal domain, regulatory subdomain"/>
    <property type="match status" value="1"/>
</dbReference>
<organism evidence="8 9">
    <name type="scientific">Actibacterium atlanticum</name>
    <dbReference type="NCBI Taxonomy" id="1461693"/>
    <lineage>
        <taxon>Bacteria</taxon>
        <taxon>Pseudomonadati</taxon>
        <taxon>Pseudomonadota</taxon>
        <taxon>Alphaproteobacteria</taxon>
        <taxon>Rhodobacterales</taxon>
        <taxon>Roseobacteraceae</taxon>
        <taxon>Actibacterium</taxon>
    </lineage>
</organism>
<dbReference type="OrthoDB" id="9763467at2"/>
<gene>
    <name evidence="5 8" type="primary">mutL</name>
    <name evidence="8" type="ORF">ATO10_07076</name>
</gene>
<evidence type="ECO:0000313" key="8">
    <source>
        <dbReference type="EMBL" id="KCV82686.1"/>
    </source>
</evidence>
<evidence type="ECO:0000256" key="5">
    <source>
        <dbReference type="HAMAP-Rule" id="MF_00149"/>
    </source>
</evidence>
<dbReference type="Gene3D" id="3.30.230.10">
    <property type="match status" value="1"/>
</dbReference>
<keyword evidence="4 5" id="KW-0234">DNA repair</keyword>
<dbReference type="SMART" id="SM00853">
    <property type="entry name" value="MutL_C"/>
    <property type="match status" value="1"/>
</dbReference>
<feature type="domain" description="DNA mismatch repair protein S5" evidence="7">
    <location>
        <begin position="227"/>
        <end position="345"/>
    </location>
</feature>
<dbReference type="Gene3D" id="3.30.565.10">
    <property type="entry name" value="Histidine kinase-like ATPase, C-terminal domain"/>
    <property type="match status" value="1"/>
</dbReference>
<dbReference type="AlphaFoldDB" id="A0A058ZPE6"/>
<dbReference type="SMART" id="SM01340">
    <property type="entry name" value="DNA_mis_repair"/>
    <property type="match status" value="1"/>
</dbReference>
<dbReference type="CDD" id="cd03482">
    <property type="entry name" value="MutL_Trans_MutL"/>
    <property type="match status" value="1"/>
</dbReference>
<dbReference type="Pfam" id="PF08676">
    <property type="entry name" value="MutL_C"/>
    <property type="match status" value="1"/>
</dbReference>
<dbReference type="Proteomes" id="UP000024836">
    <property type="component" value="Unassembled WGS sequence"/>
</dbReference>
<dbReference type="InterPro" id="IPR013507">
    <property type="entry name" value="DNA_mismatch_S5_2-like"/>
</dbReference>
<dbReference type="SUPFAM" id="SSF118116">
    <property type="entry name" value="DNA mismatch repair protein MutL"/>
    <property type="match status" value="1"/>
</dbReference>
<proteinExistence type="inferred from homology"/>
<evidence type="ECO:0000256" key="4">
    <source>
        <dbReference type="ARBA" id="ARBA00023204"/>
    </source>
</evidence>
<evidence type="ECO:0000256" key="3">
    <source>
        <dbReference type="ARBA" id="ARBA00022763"/>
    </source>
</evidence>
<accession>A0A058ZPE6</accession>
<dbReference type="GO" id="GO:0140664">
    <property type="term" value="F:ATP-dependent DNA damage sensor activity"/>
    <property type="evidence" value="ECO:0007669"/>
    <property type="project" value="InterPro"/>
</dbReference>
<dbReference type="FunFam" id="3.30.565.10:FF:000003">
    <property type="entry name" value="DNA mismatch repair endonuclease MutL"/>
    <property type="match status" value="1"/>
</dbReference>
<dbReference type="Pfam" id="PF01119">
    <property type="entry name" value="DNA_mis_repair"/>
    <property type="match status" value="1"/>
</dbReference>
<evidence type="ECO:0000259" key="7">
    <source>
        <dbReference type="SMART" id="SM01340"/>
    </source>
</evidence>
<dbReference type="InterPro" id="IPR002099">
    <property type="entry name" value="MutL/Mlh/PMS"/>
</dbReference>
<reference evidence="8 9" key="1">
    <citation type="submission" date="2013-04" db="EMBL/GenBank/DDBJ databases">
        <title>Shimia sp. 22II-S11-Z10 Genome Sequencing.</title>
        <authorList>
            <person name="Lai Q."/>
            <person name="Li G."/>
            <person name="Shao Z."/>
        </authorList>
    </citation>
    <scope>NUCLEOTIDE SEQUENCE [LARGE SCALE GENOMIC DNA]</scope>
    <source>
        <strain evidence="9">22II-S11-Z10</strain>
    </source>
</reference>
<comment type="similarity">
    <text evidence="1 5">Belongs to the DNA mismatch repair MutL/HexB family.</text>
</comment>
<dbReference type="Gene3D" id="3.30.1540.20">
    <property type="entry name" value="MutL, C-terminal domain, dimerisation subdomain"/>
    <property type="match status" value="1"/>
</dbReference>
<dbReference type="InterPro" id="IPR014790">
    <property type="entry name" value="MutL_C"/>
</dbReference>
<dbReference type="PANTHER" id="PTHR10073">
    <property type="entry name" value="DNA MISMATCH REPAIR PROTEIN MLH, PMS, MUTL"/>
    <property type="match status" value="1"/>
</dbReference>
<dbReference type="EMBL" id="AQQY01000003">
    <property type="protein sequence ID" value="KCV82686.1"/>
    <property type="molecule type" value="Genomic_DNA"/>
</dbReference>
<evidence type="ECO:0000256" key="2">
    <source>
        <dbReference type="ARBA" id="ARBA00021975"/>
    </source>
</evidence>
<dbReference type="InterPro" id="IPR020667">
    <property type="entry name" value="DNA_mismatch_repair_MutL"/>
</dbReference>
<dbReference type="InterPro" id="IPR014721">
    <property type="entry name" value="Ribsml_uS5_D2-typ_fold_subgr"/>
</dbReference>
<protein>
    <recommendedName>
        <fullName evidence="2 5">DNA mismatch repair protein MutL</fullName>
    </recommendedName>
</protein>
<evidence type="ECO:0000259" key="6">
    <source>
        <dbReference type="SMART" id="SM00853"/>
    </source>
</evidence>
<dbReference type="NCBIfam" id="TIGR00585">
    <property type="entry name" value="mutl"/>
    <property type="match status" value="1"/>
</dbReference>
<sequence>MNSPNPNISPDRPVIRQLDEAAINRIAAGEVVERPASAVKELVENALDAGAGRIEVCIADGGKTLIRVTDDGHGIAPEDLPLALSRHATSKIDGTDLLNIHSFGFRGEALPSLGAVGRLKITSRAGAAAGEIVVSGGAHETVRPAALGKGTVVELRDLFYATPARLKFLRTDRAEMQAISDVVKRLAMAEPHVGFTLRDVSGGGEGRVTFRADPETGDMFEALHGRLARILGAEFAENALAIDAEREDIRLTGYAALPTYSRGSAVAQYLFVNGRPVRDKLLIGALRGAYADFLSRDRHPAAALFITCDPHRVDVNVHPAKSEVRFREPGLVRGLIVSALRHALADAGHRASTTVAGATLGAMRPEPMEPRVYQMDRPSLGQRPMPPSPGFAETMAPSARVEEVIEPPQPVEELPLGAARAQVHENYIIAQTGDGIVIVDQHAAHERLVYEKLKRQMAENGVASQALLIPEIVEFSVGDCARLLEIADELAKLGLVIEPFGGAAIAVRETPAVLGEVNAKAMLTDVLDELSDLGDSQSVKAKIEAILSRVACHGSIRSGRWMRGEEMNALLREMEATPHSGQCNHGRPTYVELKLADIEKLFGRT</sequence>
<comment type="caution">
    <text evidence="8">The sequence shown here is derived from an EMBL/GenBank/DDBJ whole genome shotgun (WGS) entry which is preliminary data.</text>
</comment>
<dbReference type="PROSITE" id="PS00058">
    <property type="entry name" value="DNA_MISMATCH_REPAIR_1"/>
    <property type="match status" value="1"/>
</dbReference>
<dbReference type="PATRIC" id="fig|1461693.3.peg.1443"/>
<dbReference type="GO" id="GO:0030983">
    <property type="term" value="F:mismatched DNA binding"/>
    <property type="evidence" value="ECO:0007669"/>
    <property type="project" value="InterPro"/>
</dbReference>
<dbReference type="InterPro" id="IPR020568">
    <property type="entry name" value="Ribosomal_Su5_D2-typ_SF"/>
</dbReference>
<dbReference type="InterPro" id="IPR036890">
    <property type="entry name" value="HATPase_C_sf"/>
</dbReference>
<dbReference type="Pfam" id="PF13589">
    <property type="entry name" value="HATPase_c_3"/>
    <property type="match status" value="1"/>
</dbReference>
<evidence type="ECO:0000256" key="1">
    <source>
        <dbReference type="ARBA" id="ARBA00006082"/>
    </source>
</evidence>
<keyword evidence="9" id="KW-1185">Reference proteome</keyword>
<dbReference type="GO" id="GO:0016887">
    <property type="term" value="F:ATP hydrolysis activity"/>
    <property type="evidence" value="ECO:0007669"/>
    <property type="project" value="InterPro"/>
</dbReference>
<dbReference type="GO" id="GO:0005524">
    <property type="term" value="F:ATP binding"/>
    <property type="evidence" value="ECO:0007669"/>
    <property type="project" value="InterPro"/>
</dbReference>
<feature type="domain" description="MutL C-terminal dimerisation" evidence="6">
    <location>
        <begin position="419"/>
        <end position="562"/>
    </location>
</feature>
<evidence type="ECO:0000313" key="9">
    <source>
        <dbReference type="Proteomes" id="UP000024836"/>
    </source>
</evidence>
<dbReference type="InterPro" id="IPR014762">
    <property type="entry name" value="DNA_mismatch_repair_CS"/>
</dbReference>
<name>A0A058ZPE6_9RHOB</name>
<dbReference type="NCBIfam" id="NF000953">
    <property type="entry name" value="PRK00095.2-4"/>
    <property type="match status" value="1"/>
</dbReference>
<dbReference type="eggNOG" id="COG0323">
    <property type="taxonomic scope" value="Bacteria"/>
</dbReference>
<dbReference type="InterPro" id="IPR042121">
    <property type="entry name" value="MutL_C_regsub"/>
</dbReference>